<proteinExistence type="predicted"/>
<protein>
    <submittedName>
        <fullName evidence="1">Uncharacterized protein</fullName>
    </submittedName>
</protein>
<accession>A0ACD5UTC5</accession>
<reference evidence="1" key="2">
    <citation type="submission" date="2025-09" db="UniProtKB">
        <authorList>
            <consortium name="EnsemblPlants"/>
        </authorList>
    </citation>
    <scope>IDENTIFICATION</scope>
</reference>
<keyword evidence="2" id="KW-1185">Reference proteome</keyword>
<name>A0ACD5UTC5_AVESA</name>
<dbReference type="EnsemblPlants" id="AVESA.00010b.r2.2CG0308300.1">
    <property type="protein sequence ID" value="AVESA.00010b.r2.2CG0308300.1.CDS"/>
    <property type="gene ID" value="AVESA.00010b.r2.2CG0308300"/>
</dbReference>
<organism evidence="1 2">
    <name type="scientific">Avena sativa</name>
    <name type="common">Oat</name>
    <dbReference type="NCBI Taxonomy" id="4498"/>
    <lineage>
        <taxon>Eukaryota</taxon>
        <taxon>Viridiplantae</taxon>
        <taxon>Streptophyta</taxon>
        <taxon>Embryophyta</taxon>
        <taxon>Tracheophyta</taxon>
        <taxon>Spermatophyta</taxon>
        <taxon>Magnoliopsida</taxon>
        <taxon>Liliopsida</taxon>
        <taxon>Poales</taxon>
        <taxon>Poaceae</taxon>
        <taxon>BOP clade</taxon>
        <taxon>Pooideae</taxon>
        <taxon>Poodae</taxon>
        <taxon>Poeae</taxon>
        <taxon>Poeae Chloroplast Group 1 (Aveneae type)</taxon>
        <taxon>Aveninae</taxon>
        <taxon>Avena</taxon>
    </lineage>
</organism>
<reference evidence="1" key="1">
    <citation type="submission" date="2021-05" db="EMBL/GenBank/DDBJ databases">
        <authorList>
            <person name="Scholz U."/>
            <person name="Mascher M."/>
            <person name="Fiebig A."/>
        </authorList>
    </citation>
    <scope>NUCLEOTIDE SEQUENCE [LARGE SCALE GENOMIC DNA]</scope>
</reference>
<sequence length="764" mass="84664">MARARWRIGNGRGRKLWSSFRRGPRRSRKGDLATPGTVSGSAFARLYREFHGTPPLLGLFENDETVFCWFTSLSPTSPFPPVHPDHRNLFALDSRHGLVLLNTVGPEGEPVGLVVWDPVSRRKWEMPYPEFADWVNVPDSAAVLCAVDGCDHLVCHGGPFLVVYVGTDEDGVAHACVYSSEARAWSPVTSCEHPDPDSFLEVSTSGPKAFVGNALYFPCTLRAIILRYDLLTRELSTITWSAMYKWEHGEHILIRMEGGVLGCASLQESRLELWSMEGGTDGTVKWVIHRVVKLDNLLPFRYRYLISLAEDLGILFMQTDLGIFTIELSSGRVKKICSSNVRVIPYMSFYTPDQSRGIVPPSTIASSSENVEMAREEHHDLLLLHSSGEVGDEKEKCVEKGEEDCEWEEGGWHEEGSVEDWEWDGEKAVHELFQKGCKAIKEGQFVDAKKCFHDVLENRLGVFYYGRLSPMCIGTYYKYGCALLSGAQAKIAQYQDLVEGSGSRDDAGSSNASGRNVRKDLDLAWKMLHIARAILDKSPCIPMEKVDTFCALAEVSMEREDIDYSVHAWLKALAILEHLVEPDHCRVVLLNLRIFLAFESASKIRDALPYALKVFLLYKSRMQKLIRASEALLAVKGDNASATEVDSEMSSLDNEIEVISSIFTVLEEKIKDLVQETLAPTSLTSQIAGPSNSMSTTATVETPGSTEADLETAGQGIAQDNVRQMSAEPCLEKLAEDSSLVKGDGSNMSDAHPAARESDASVSE</sequence>
<evidence type="ECO:0000313" key="1">
    <source>
        <dbReference type="EnsemblPlants" id="AVESA.00010b.r2.2CG0308300.1.CDS"/>
    </source>
</evidence>
<evidence type="ECO:0000313" key="2">
    <source>
        <dbReference type="Proteomes" id="UP001732700"/>
    </source>
</evidence>
<dbReference type="Proteomes" id="UP001732700">
    <property type="component" value="Chromosome 2C"/>
</dbReference>